<keyword evidence="2" id="KW-1185">Reference proteome</keyword>
<reference evidence="1" key="1">
    <citation type="submission" date="2022-04" db="EMBL/GenBank/DDBJ databases">
        <title>A functionally conserved STORR gene fusion in Papaver species that diverged 16.8 million years ago.</title>
        <authorList>
            <person name="Catania T."/>
        </authorList>
    </citation>
    <scope>NUCLEOTIDE SEQUENCE</scope>
    <source>
        <strain evidence="1">S-188037</strain>
    </source>
</reference>
<sequence>MPSKVRNLSCLRPLPVFTVGNKTNGYGLEELRDLSLLGDKQQIHNLENVSDRKDAGAGCLKYEQYILSMGLFWSNTE</sequence>
<gene>
    <name evidence="1" type="ORF">MKW98_010060</name>
</gene>
<dbReference type="EMBL" id="JAJJMB010017331">
    <property type="protein sequence ID" value="KAI3839755.1"/>
    <property type="molecule type" value="Genomic_DNA"/>
</dbReference>
<comment type="caution">
    <text evidence="1">The sequence shown here is derived from an EMBL/GenBank/DDBJ whole genome shotgun (WGS) entry which is preliminary data.</text>
</comment>
<name>A0AAD4RXX9_9MAGN</name>
<feature type="non-terminal residue" evidence="1">
    <location>
        <position position="77"/>
    </location>
</feature>
<accession>A0AAD4RXX9</accession>
<dbReference type="Proteomes" id="UP001202328">
    <property type="component" value="Unassembled WGS sequence"/>
</dbReference>
<protein>
    <submittedName>
        <fullName evidence="1">Uncharacterized protein</fullName>
    </submittedName>
</protein>
<organism evidence="1 2">
    <name type="scientific">Papaver atlanticum</name>
    <dbReference type="NCBI Taxonomy" id="357466"/>
    <lineage>
        <taxon>Eukaryota</taxon>
        <taxon>Viridiplantae</taxon>
        <taxon>Streptophyta</taxon>
        <taxon>Embryophyta</taxon>
        <taxon>Tracheophyta</taxon>
        <taxon>Spermatophyta</taxon>
        <taxon>Magnoliopsida</taxon>
        <taxon>Ranunculales</taxon>
        <taxon>Papaveraceae</taxon>
        <taxon>Papaveroideae</taxon>
        <taxon>Papaver</taxon>
    </lineage>
</organism>
<dbReference type="AlphaFoldDB" id="A0AAD4RXX9"/>
<proteinExistence type="predicted"/>
<evidence type="ECO:0000313" key="1">
    <source>
        <dbReference type="EMBL" id="KAI3839755.1"/>
    </source>
</evidence>
<evidence type="ECO:0000313" key="2">
    <source>
        <dbReference type="Proteomes" id="UP001202328"/>
    </source>
</evidence>